<sequence length="260" mass="29848">MRLISFTIFFLLNQITAQLDKHNSNVDLEDLYPDSNLFISHRADWQISAYKKRINGFKENPIGYNKIVFLGNSITEGGRDWNKKFGLNNIINRGITGDITGGVLARLDEVHYYKPTAVFLLIGLNDIFNGDIPYQEGLTTSYVAENILRIAKEIQRHSESTKIFIQTILPIDKKKFMEVRGFYPQHSVPLMSQINEINLKIYKKNENNAITVIDLHSAFVNEQGLMNEVYSTDGVHLNEAGYRVWVEYVGKYVRSFSNSD</sequence>
<name>A0A381SEN4_9ZZZZ</name>
<dbReference type="GO" id="GO:0004622">
    <property type="term" value="F:phosphatidylcholine lysophospholipase activity"/>
    <property type="evidence" value="ECO:0007669"/>
    <property type="project" value="TreeGrafter"/>
</dbReference>
<reference evidence="2" key="1">
    <citation type="submission" date="2018-05" db="EMBL/GenBank/DDBJ databases">
        <authorList>
            <person name="Lanie J.A."/>
            <person name="Ng W.-L."/>
            <person name="Kazmierczak K.M."/>
            <person name="Andrzejewski T.M."/>
            <person name="Davidsen T.M."/>
            <person name="Wayne K.J."/>
            <person name="Tettelin H."/>
            <person name="Glass J.I."/>
            <person name="Rusch D."/>
            <person name="Podicherti R."/>
            <person name="Tsui H.-C.T."/>
            <person name="Winkler M.E."/>
        </authorList>
    </citation>
    <scope>NUCLEOTIDE SEQUENCE</scope>
</reference>
<accession>A0A381SEN4</accession>
<dbReference type="Gene3D" id="3.40.50.1110">
    <property type="entry name" value="SGNH hydrolase"/>
    <property type="match status" value="1"/>
</dbReference>
<dbReference type="SUPFAM" id="SSF52266">
    <property type="entry name" value="SGNH hydrolase"/>
    <property type="match status" value="1"/>
</dbReference>
<dbReference type="PANTHER" id="PTHR30383:SF5">
    <property type="entry name" value="SGNH HYDROLASE-TYPE ESTERASE DOMAIN-CONTAINING PROTEIN"/>
    <property type="match status" value="1"/>
</dbReference>
<evidence type="ECO:0000259" key="1">
    <source>
        <dbReference type="Pfam" id="PF13472"/>
    </source>
</evidence>
<evidence type="ECO:0000313" key="2">
    <source>
        <dbReference type="EMBL" id="SVA00767.1"/>
    </source>
</evidence>
<dbReference type="InterPro" id="IPR013830">
    <property type="entry name" value="SGNH_hydro"/>
</dbReference>
<organism evidence="2">
    <name type="scientific">marine metagenome</name>
    <dbReference type="NCBI Taxonomy" id="408172"/>
    <lineage>
        <taxon>unclassified sequences</taxon>
        <taxon>metagenomes</taxon>
        <taxon>ecological metagenomes</taxon>
    </lineage>
</organism>
<proteinExistence type="predicted"/>
<dbReference type="AlphaFoldDB" id="A0A381SEN4"/>
<feature type="domain" description="SGNH hydrolase-type esterase" evidence="1">
    <location>
        <begin position="69"/>
        <end position="244"/>
    </location>
</feature>
<dbReference type="Pfam" id="PF13472">
    <property type="entry name" value="Lipase_GDSL_2"/>
    <property type="match status" value="1"/>
</dbReference>
<dbReference type="PANTHER" id="PTHR30383">
    <property type="entry name" value="THIOESTERASE 1/PROTEASE 1/LYSOPHOSPHOLIPASE L1"/>
    <property type="match status" value="1"/>
</dbReference>
<protein>
    <recommendedName>
        <fullName evidence="1">SGNH hydrolase-type esterase domain-containing protein</fullName>
    </recommendedName>
</protein>
<dbReference type="InterPro" id="IPR051532">
    <property type="entry name" value="Ester_Hydrolysis_Enzymes"/>
</dbReference>
<gene>
    <name evidence="2" type="ORF">METZ01_LOCUS53621</name>
</gene>
<dbReference type="EMBL" id="UINC01002835">
    <property type="protein sequence ID" value="SVA00767.1"/>
    <property type="molecule type" value="Genomic_DNA"/>
</dbReference>
<dbReference type="InterPro" id="IPR036514">
    <property type="entry name" value="SGNH_hydro_sf"/>
</dbReference>